<evidence type="ECO:0000256" key="17">
    <source>
        <dbReference type="PIRSR" id="PIRSR600829-3"/>
    </source>
</evidence>
<evidence type="ECO:0000256" key="6">
    <source>
        <dbReference type="ARBA" id="ARBA00022692"/>
    </source>
</evidence>
<dbReference type="InterPro" id="IPR033717">
    <property type="entry name" value="UDPK"/>
</dbReference>
<evidence type="ECO:0000256" key="1">
    <source>
        <dbReference type="ARBA" id="ARBA00004651"/>
    </source>
</evidence>
<keyword evidence="5" id="KW-0808">Transferase</keyword>
<keyword evidence="14" id="KW-1208">Phospholipid metabolism</keyword>
<dbReference type="CDD" id="cd14265">
    <property type="entry name" value="UDPK_IM_like"/>
    <property type="match status" value="1"/>
</dbReference>
<dbReference type="PROSITE" id="PS01069">
    <property type="entry name" value="DAGK_PROKAR"/>
    <property type="match status" value="1"/>
</dbReference>
<dbReference type="InterPro" id="IPR000829">
    <property type="entry name" value="DAGK"/>
</dbReference>
<keyword evidence="6 19" id="KW-0812">Transmembrane</keyword>
<evidence type="ECO:0000256" key="8">
    <source>
        <dbReference type="ARBA" id="ARBA00022777"/>
    </source>
</evidence>
<keyword evidence="13" id="KW-0594">Phospholipid biosynthesis</keyword>
<evidence type="ECO:0000256" key="7">
    <source>
        <dbReference type="ARBA" id="ARBA00022741"/>
    </source>
</evidence>
<feature type="binding site" evidence="18">
    <location>
        <position position="72"/>
    </location>
    <ligand>
        <name>a divalent metal cation</name>
        <dbReference type="ChEBI" id="CHEBI:60240"/>
    </ligand>
</feature>
<keyword evidence="18" id="KW-0479">Metal-binding</keyword>
<keyword evidence="7 17" id="KW-0547">Nucleotide-binding</keyword>
<proteinExistence type="inferred from homology"/>
<keyword evidence="3" id="KW-1003">Cell membrane</keyword>
<dbReference type="InterPro" id="IPR036945">
    <property type="entry name" value="DAGK_sf"/>
</dbReference>
<accession>A0AA42BMS4</accession>
<dbReference type="Pfam" id="PF01219">
    <property type="entry name" value="DAGK_prokar"/>
    <property type="match status" value="1"/>
</dbReference>
<feature type="binding site" evidence="18">
    <location>
        <position position="24"/>
    </location>
    <ligand>
        <name>a divalent metal cation</name>
        <dbReference type="ChEBI" id="CHEBI:60240"/>
    </ligand>
</feature>
<evidence type="ECO:0000256" key="5">
    <source>
        <dbReference type="ARBA" id="ARBA00022679"/>
    </source>
</evidence>
<feature type="active site" description="Proton acceptor" evidence="15">
    <location>
        <position position="65"/>
    </location>
</feature>
<dbReference type="PANTHER" id="PTHR34299:SF1">
    <property type="entry name" value="DIACYLGLYCEROL KINASE"/>
    <property type="match status" value="1"/>
</dbReference>
<keyword evidence="21" id="KW-1185">Reference proteome</keyword>
<evidence type="ECO:0000256" key="14">
    <source>
        <dbReference type="ARBA" id="ARBA00023264"/>
    </source>
</evidence>
<gene>
    <name evidence="20" type="ORF">NK662_01260</name>
</gene>
<feature type="binding site" evidence="16">
    <location>
        <position position="65"/>
    </location>
    <ligand>
        <name>substrate</name>
    </ligand>
</feature>
<dbReference type="AlphaFoldDB" id="A0AA42BMS4"/>
<feature type="binding site" evidence="17">
    <location>
        <begin position="90"/>
        <end position="91"/>
    </location>
    <ligand>
        <name>ATP</name>
        <dbReference type="ChEBI" id="CHEBI:30616"/>
    </ligand>
</feature>
<dbReference type="GO" id="GO:0005886">
    <property type="term" value="C:plasma membrane"/>
    <property type="evidence" value="ECO:0007669"/>
    <property type="project" value="UniProtKB-SubCell"/>
</dbReference>
<dbReference type="RefSeq" id="WP_254756551.1">
    <property type="nucleotide sequence ID" value="NZ_JANCLT010000001.1"/>
</dbReference>
<reference evidence="20" key="1">
    <citation type="submission" date="2022-07" db="EMBL/GenBank/DDBJ databases">
        <authorList>
            <person name="Li W.-J."/>
            <person name="Deng Q.-Q."/>
        </authorList>
    </citation>
    <scope>NUCLEOTIDE SEQUENCE</scope>
    <source>
        <strain evidence="20">SYSU M60031</strain>
    </source>
</reference>
<evidence type="ECO:0000256" key="12">
    <source>
        <dbReference type="ARBA" id="ARBA00023136"/>
    </source>
</evidence>
<keyword evidence="12 19" id="KW-0472">Membrane</keyword>
<evidence type="ECO:0000256" key="11">
    <source>
        <dbReference type="ARBA" id="ARBA00023098"/>
    </source>
</evidence>
<comment type="subcellular location">
    <subcellularLocation>
        <location evidence="1">Cell membrane</location>
        <topology evidence="1">Multi-pass membrane protein</topology>
    </subcellularLocation>
</comment>
<dbReference type="PANTHER" id="PTHR34299">
    <property type="entry name" value="DIACYLGLYCEROL KINASE"/>
    <property type="match status" value="1"/>
</dbReference>
<evidence type="ECO:0000256" key="2">
    <source>
        <dbReference type="ARBA" id="ARBA00005967"/>
    </source>
</evidence>
<dbReference type="Gene3D" id="1.10.287.3610">
    <property type="match status" value="1"/>
</dbReference>
<feature type="binding site" evidence="16">
    <location>
        <position position="94"/>
    </location>
    <ligand>
        <name>substrate</name>
    </ligand>
</feature>
<comment type="similarity">
    <text evidence="2">Belongs to the bacterial diacylglycerol kinase family.</text>
</comment>
<keyword evidence="4" id="KW-0444">Lipid biosynthesis</keyword>
<organism evidence="20 21">
    <name type="scientific">Ectobacillus ponti</name>
    <dbReference type="NCBI Taxonomy" id="2961894"/>
    <lineage>
        <taxon>Bacteria</taxon>
        <taxon>Bacillati</taxon>
        <taxon>Bacillota</taxon>
        <taxon>Bacilli</taxon>
        <taxon>Bacillales</taxon>
        <taxon>Bacillaceae</taxon>
        <taxon>Ectobacillus</taxon>
    </lineage>
</organism>
<evidence type="ECO:0000313" key="20">
    <source>
        <dbReference type="EMBL" id="MCP8967165.1"/>
    </source>
</evidence>
<dbReference type="Proteomes" id="UP001156102">
    <property type="component" value="Unassembled WGS sequence"/>
</dbReference>
<protein>
    <submittedName>
        <fullName evidence="20">Diacylglycerol kinase family protein</fullName>
    </submittedName>
</protein>
<evidence type="ECO:0000256" key="16">
    <source>
        <dbReference type="PIRSR" id="PIRSR600829-2"/>
    </source>
</evidence>
<dbReference type="GO" id="GO:0005524">
    <property type="term" value="F:ATP binding"/>
    <property type="evidence" value="ECO:0007669"/>
    <property type="project" value="UniProtKB-KW"/>
</dbReference>
<evidence type="ECO:0000256" key="13">
    <source>
        <dbReference type="ARBA" id="ARBA00023209"/>
    </source>
</evidence>
<evidence type="ECO:0000256" key="18">
    <source>
        <dbReference type="PIRSR" id="PIRSR600829-4"/>
    </source>
</evidence>
<evidence type="ECO:0000256" key="15">
    <source>
        <dbReference type="PIRSR" id="PIRSR600829-1"/>
    </source>
</evidence>
<comment type="cofactor">
    <cofactor evidence="18">
        <name>Mg(2+)</name>
        <dbReference type="ChEBI" id="CHEBI:18420"/>
    </cofactor>
    <text evidence="18">Mn(2+), Zn(2+), Cd(2+) and Co(2+) support activity to lesser extents.</text>
</comment>
<keyword evidence="8 20" id="KW-0418">Kinase</keyword>
<feature type="transmembrane region" description="Helical" evidence="19">
    <location>
        <begin position="92"/>
        <end position="116"/>
    </location>
</feature>
<feature type="binding site" evidence="17">
    <location>
        <position position="72"/>
    </location>
    <ligand>
        <name>ATP</name>
        <dbReference type="ChEBI" id="CHEBI:30616"/>
    </ligand>
</feature>
<keyword evidence="11" id="KW-0443">Lipid metabolism</keyword>
<evidence type="ECO:0000256" key="4">
    <source>
        <dbReference type="ARBA" id="ARBA00022516"/>
    </source>
</evidence>
<keyword evidence="10 19" id="KW-1133">Transmembrane helix</keyword>
<evidence type="ECO:0000256" key="3">
    <source>
        <dbReference type="ARBA" id="ARBA00022475"/>
    </source>
</evidence>
<dbReference type="GO" id="GO:0016301">
    <property type="term" value="F:kinase activity"/>
    <property type="evidence" value="ECO:0007669"/>
    <property type="project" value="UniProtKB-KW"/>
</dbReference>
<feature type="binding site" evidence="17">
    <location>
        <position position="24"/>
    </location>
    <ligand>
        <name>ATP</name>
        <dbReference type="ChEBI" id="CHEBI:30616"/>
    </ligand>
</feature>
<evidence type="ECO:0000256" key="19">
    <source>
        <dbReference type="SAM" id="Phobius"/>
    </source>
</evidence>
<evidence type="ECO:0000313" key="21">
    <source>
        <dbReference type="Proteomes" id="UP001156102"/>
    </source>
</evidence>
<keyword evidence="18" id="KW-0460">Magnesium</keyword>
<dbReference type="GO" id="GO:0046872">
    <property type="term" value="F:metal ion binding"/>
    <property type="evidence" value="ECO:0007669"/>
    <property type="project" value="UniProtKB-KW"/>
</dbReference>
<evidence type="ECO:0000256" key="10">
    <source>
        <dbReference type="ARBA" id="ARBA00022989"/>
    </source>
</evidence>
<keyword evidence="9 17" id="KW-0067">ATP-binding</keyword>
<feature type="binding site" evidence="17">
    <location>
        <position position="12"/>
    </location>
    <ligand>
        <name>ATP</name>
        <dbReference type="ChEBI" id="CHEBI:30616"/>
    </ligand>
</feature>
<evidence type="ECO:0000256" key="9">
    <source>
        <dbReference type="ARBA" id="ARBA00022840"/>
    </source>
</evidence>
<dbReference type="PROSITE" id="PS51257">
    <property type="entry name" value="PROKAR_LIPOPROTEIN"/>
    <property type="match status" value="1"/>
</dbReference>
<dbReference type="EMBL" id="JANCLT010000001">
    <property type="protein sequence ID" value="MCP8967165.1"/>
    <property type="molecule type" value="Genomic_DNA"/>
</dbReference>
<dbReference type="GO" id="GO:0008654">
    <property type="term" value="P:phospholipid biosynthetic process"/>
    <property type="evidence" value="ECO:0007669"/>
    <property type="project" value="UniProtKB-KW"/>
</dbReference>
<name>A0AA42BMS4_9BACI</name>
<comment type="caution">
    <text evidence="20">The sequence shown here is derived from an EMBL/GenBank/DDBJ whole genome shotgun (WGS) entry which is preliminary data.</text>
</comment>
<feature type="transmembrane region" description="Helical" evidence="19">
    <location>
        <begin position="52"/>
        <end position="71"/>
    </location>
</feature>
<sequence length="118" mass="12745">MNRSSLTRSFLYAIQGIVACIRTERNMRIHCTAAAAAAASGIYFHITREEWLVLLLTIGGVISLELVNTAVEKAVDLVTEKPHPLAKFAKDAASGAVLVFACLSVVIGILIFAPYIRT</sequence>